<sequence>MLIERAQRAPLNLLWPVLISGVVFPLVLLATVINDAALPYSVYFYSDFLISPCLLTQIVGISSTLTIVFLGLSTDSVVGSVAVITKDPENHSSTTSAQNSGEISSERTCSSVLSLIPGPDSSQSSRPIPSGVNSNGLVQPYSLKFDRREGTVTAAASDEDHVLQSFSTGSGTVRPYNLKYNLPNGGNRDSELDGEGDIEVQSGGVVERLGLTH</sequence>
<protein>
    <submittedName>
        <fullName evidence="3">Uncharacterized protein</fullName>
    </submittedName>
</protein>
<proteinExistence type="predicted"/>
<keyword evidence="4" id="KW-1185">Reference proteome</keyword>
<organism evidence="3 4">
    <name type="scientific">Collybiopsis luxurians FD-317 M1</name>
    <dbReference type="NCBI Taxonomy" id="944289"/>
    <lineage>
        <taxon>Eukaryota</taxon>
        <taxon>Fungi</taxon>
        <taxon>Dikarya</taxon>
        <taxon>Basidiomycota</taxon>
        <taxon>Agaricomycotina</taxon>
        <taxon>Agaricomycetes</taxon>
        <taxon>Agaricomycetidae</taxon>
        <taxon>Agaricales</taxon>
        <taxon>Marasmiineae</taxon>
        <taxon>Omphalotaceae</taxon>
        <taxon>Collybiopsis</taxon>
        <taxon>Collybiopsis luxurians</taxon>
    </lineage>
</organism>
<feature type="transmembrane region" description="Helical" evidence="2">
    <location>
        <begin position="48"/>
        <end position="72"/>
    </location>
</feature>
<evidence type="ECO:0000256" key="2">
    <source>
        <dbReference type="SAM" id="Phobius"/>
    </source>
</evidence>
<dbReference type="HOGENOM" id="CLU_1294543_0_0_1"/>
<accession>A0A0D0CPQ4</accession>
<evidence type="ECO:0000256" key="1">
    <source>
        <dbReference type="SAM" id="MobiDB-lite"/>
    </source>
</evidence>
<keyword evidence="2" id="KW-0472">Membrane</keyword>
<feature type="transmembrane region" description="Helical" evidence="2">
    <location>
        <begin position="12"/>
        <end position="33"/>
    </location>
</feature>
<evidence type="ECO:0000313" key="3">
    <source>
        <dbReference type="EMBL" id="KIK60872.1"/>
    </source>
</evidence>
<gene>
    <name evidence="3" type="ORF">GYMLUDRAFT_998522</name>
</gene>
<feature type="compositionally biased region" description="Polar residues" evidence="1">
    <location>
        <begin position="120"/>
        <end position="135"/>
    </location>
</feature>
<feature type="region of interest" description="Disordered" evidence="1">
    <location>
        <begin position="116"/>
        <end position="135"/>
    </location>
</feature>
<dbReference type="Proteomes" id="UP000053593">
    <property type="component" value="Unassembled WGS sequence"/>
</dbReference>
<keyword evidence="2" id="KW-0812">Transmembrane</keyword>
<dbReference type="AlphaFoldDB" id="A0A0D0CPQ4"/>
<keyword evidence="2" id="KW-1133">Transmembrane helix</keyword>
<evidence type="ECO:0000313" key="4">
    <source>
        <dbReference type="Proteomes" id="UP000053593"/>
    </source>
</evidence>
<reference evidence="3 4" key="1">
    <citation type="submission" date="2014-04" db="EMBL/GenBank/DDBJ databases">
        <title>Evolutionary Origins and Diversification of the Mycorrhizal Mutualists.</title>
        <authorList>
            <consortium name="DOE Joint Genome Institute"/>
            <consortium name="Mycorrhizal Genomics Consortium"/>
            <person name="Kohler A."/>
            <person name="Kuo A."/>
            <person name="Nagy L.G."/>
            <person name="Floudas D."/>
            <person name="Copeland A."/>
            <person name="Barry K.W."/>
            <person name="Cichocki N."/>
            <person name="Veneault-Fourrey C."/>
            <person name="LaButti K."/>
            <person name="Lindquist E.A."/>
            <person name="Lipzen A."/>
            <person name="Lundell T."/>
            <person name="Morin E."/>
            <person name="Murat C."/>
            <person name="Riley R."/>
            <person name="Ohm R."/>
            <person name="Sun H."/>
            <person name="Tunlid A."/>
            <person name="Henrissat B."/>
            <person name="Grigoriev I.V."/>
            <person name="Hibbett D.S."/>
            <person name="Martin F."/>
        </authorList>
    </citation>
    <scope>NUCLEOTIDE SEQUENCE [LARGE SCALE GENOMIC DNA]</scope>
    <source>
        <strain evidence="3 4">FD-317 M1</strain>
    </source>
</reference>
<dbReference type="EMBL" id="KN834773">
    <property type="protein sequence ID" value="KIK60872.1"/>
    <property type="molecule type" value="Genomic_DNA"/>
</dbReference>
<name>A0A0D0CPQ4_9AGAR</name>